<sequence length="242" mass="26931">MALDFRSIALAPLLFLAACGGSLETGQSLTIVQHRPEGFASWTDEMPVYRLGVGDKMKVKFLITREMDDEVTVGPDGFVGIRVAGRVKAEGRTIPEVQDAIIAGSRQVLRPQSVVVALEDAVSWRIYVGGSVRTPNVYRMGDNRLSTLQAIIMAGGFDSEARFEEIVLIRRSPNNRPMLRTVNVREVIQTGHHESDVPLQPGDIVYVPRSHIGEVNLWVEQFINRVVPFQRTFNYTIGRTSP</sequence>
<keyword evidence="4" id="KW-1134">Transmembrane beta strand</keyword>
<protein>
    <submittedName>
        <fullName evidence="17">Polysaccharide biosynthesis/export protein</fullName>
    </submittedName>
</protein>
<dbReference type="OrthoDB" id="197007at2"/>
<name>A0A3N1MHX3_9PROT</name>
<keyword evidence="14" id="KW-0449">Lipoprotein</keyword>
<keyword evidence="8" id="KW-0625">Polysaccharide transport</keyword>
<dbReference type="AlphaFoldDB" id="A0A3N1MHX3"/>
<comment type="caution">
    <text evidence="17">The sequence shown here is derived from an EMBL/GenBank/DDBJ whole genome shotgun (WGS) entry which is preliminary data.</text>
</comment>
<dbReference type="GO" id="GO:0009279">
    <property type="term" value="C:cell outer membrane"/>
    <property type="evidence" value="ECO:0007669"/>
    <property type="project" value="UniProtKB-SubCell"/>
</dbReference>
<keyword evidence="5" id="KW-0762">Sugar transport</keyword>
<keyword evidence="6" id="KW-0812">Transmembrane</keyword>
<evidence type="ECO:0000256" key="2">
    <source>
        <dbReference type="ARBA" id="ARBA00009450"/>
    </source>
</evidence>
<keyword evidence="11" id="KW-0472">Membrane</keyword>
<evidence type="ECO:0000256" key="10">
    <source>
        <dbReference type="ARBA" id="ARBA00023114"/>
    </source>
</evidence>
<evidence type="ECO:0000313" key="18">
    <source>
        <dbReference type="Proteomes" id="UP000278222"/>
    </source>
</evidence>
<evidence type="ECO:0000256" key="3">
    <source>
        <dbReference type="ARBA" id="ARBA00022448"/>
    </source>
</evidence>
<dbReference type="InterPro" id="IPR054765">
    <property type="entry name" value="SLBB_dom"/>
</dbReference>
<feature type="domain" description="SLBB" evidence="16">
    <location>
        <begin position="125"/>
        <end position="207"/>
    </location>
</feature>
<dbReference type="Pfam" id="PF02563">
    <property type="entry name" value="Poly_export"/>
    <property type="match status" value="1"/>
</dbReference>
<dbReference type="RefSeq" id="WP_123687681.1">
    <property type="nucleotide sequence ID" value="NZ_AP019700.1"/>
</dbReference>
<keyword evidence="9" id="KW-0406">Ion transport</keyword>
<evidence type="ECO:0000256" key="12">
    <source>
        <dbReference type="ARBA" id="ARBA00023139"/>
    </source>
</evidence>
<keyword evidence="3" id="KW-0813">Transport</keyword>
<dbReference type="GO" id="GO:0015159">
    <property type="term" value="F:polysaccharide transmembrane transporter activity"/>
    <property type="evidence" value="ECO:0007669"/>
    <property type="project" value="InterPro"/>
</dbReference>
<keyword evidence="12" id="KW-0564">Palmitate</keyword>
<keyword evidence="10" id="KW-0626">Porin</keyword>
<evidence type="ECO:0000256" key="13">
    <source>
        <dbReference type="ARBA" id="ARBA00023237"/>
    </source>
</evidence>
<dbReference type="Proteomes" id="UP000278222">
    <property type="component" value="Unassembled WGS sequence"/>
</dbReference>
<dbReference type="GO" id="GO:0006811">
    <property type="term" value="P:monoatomic ion transport"/>
    <property type="evidence" value="ECO:0007669"/>
    <property type="project" value="UniProtKB-KW"/>
</dbReference>
<dbReference type="Gene3D" id="3.10.560.10">
    <property type="entry name" value="Outer membrane lipoprotein wza domain like"/>
    <property type="match status" value="1"/>
</dbReference>
<evidence type="ECO:0000256" key="1">
    <source>
        <dbReference type="ARBA" id="ARBA00004571"/>
    </source>
</evidence>
<keyword evidence="13" id="KW-0998">Cell outer membrane</keyword>
<keyword evidence="18" id="KW-1185">Reference proteome</keyword>
<gene>
    <name evidence="17" type="ORF">EDC65_0035</name>
</gene>
<evidence type="ECO:0000259" key="16">
    <source>
        <dbReference type="Pfam" id="PF22461"/>
    </source>
</evidence>
<dbReference type="GO" id="GO:0046930">
    <property type="term" value="C:pore complex"/>
    <property type="evidence" value="ECO:0007669"/>
    <property type="project" value="UniProtKB-KW"/>
</dbReference>
<organism evidence="17 18">
    <name type="scientific">Stella humosa</name>
    <dbReference type="NCBI Taxonomy" id="94"/>
    <lineage>
        <taxon>Bacteria</taxon>
        <taxon>Pseudomonadati</taxon>
        <taxon>Pseudomonadota</taxon>
        <taxon>Alphaproteobacteria</taxon>
        <taxon>Rhodospirillales</taxon>
        <taxon>Stellaceae</taxon>
        <taxon>Stella</taxon>
    </lineage>
</organism>
<evidence type="ECO:0000313" key="17">
    <source>
        <dbReference type="EMBL" id="ROQ03353.1"/>
    </source>
</evidence>
<dbReference type="EMBL" id="RJKX01000001">
    <property type="protein sequence ID" value="ROQ03353.1"/>
    <property type="molecule type" value="Genomic_DNA"/>
</dbReference>
<evidence type="ECO:0000256" key="4">
    <source>
        <dbReference type="ARBA" id="ARBA00022452"/>
    </source>
</evidence>
<accession>A0A3N1MHX3</accession>
<evidence type="ECO:0000256" key="7">
    <source>
        <dbReference type="ARBA" id="ARBA00022729"/>
    </source>
</evidence>
<feature type="domain" description="Polysaccharide export protein N-terminal" evidence="15">
    <location>
        <begin position="46"/>
        <end position="117"/>
    </location>
</feature>
<dbReference type="InterPro" id="IPR003715">
    <property type="entry name" value="Poly_export_N"/>
</dbReference>
<dbReference type="Pfam" id="PF22461">
    <property type="entry name" value="SLBB_2"/>
    <property type="match status" value="1"/>
</dbReference>
<dbReference type="PANTHER" id="PTHR33619:SF3">
    <property type="entry name" value="POLYSACCHARIDE EXPORT PROTEIN GFCE-RELATED"/>
    <property type="match status" value="1"/>
</dbReference>
<evidence type="ECO:0000256" key="6">
    <source>
        <dbReference type="ARBA" id="ARBA00022692"/>
    </source>
</evidence>
<dbReference type="GO" id="GO:0015288">
    <property type="term" value="F:porin activity"/>
    <property type="evidence" value="ECO:0007669"/>
    <property type="project" value="UniProtKB-KW"/>
</dbReference>
<evidence type="ECO:0000256" key="9">
    <source>
        <dbReference type="ARBA" id="ARBA00023065"/>
    </source>
</evidence>
<evidence type="ECO:0000256" key="8">
    <source>
        <dbReference type="ARBA" id="ARBA00023047"/>
    </source>
</evidence>
<dbReference type="Gene3D" id="3.30.1950.10">
    <property type="entry name" value="wza like domain"/>
    <property type="match status" value="1"/>
</dbReference>
<dbReference type="PROSITE" id="PS51257">
    <property type="entry name" value="PROKAR_LIPOPROTEIN"/>
    <property type="match status" value="1"/>
</dbReference>
<evidence type="ECO:0000256" key="11">
    <source>
        <dbReference type="ARBA" id="ARBA00023136"/>
    </source>
</evidence>
<comment type="subcellular location">
    <subcellularLocation>
        <location evidence="1">Cell outer membrane</location>
        <topology evidence="1">Multi-pass membrane protein</topology>
    </subcellularLocation>
</comment>
<dbReference type="PANTHER" id="PTHR33619">
    <property type="entry name" value="POLYSACCHARIDE EXPORT PROTEIN GFCE-RELATED"/>
    <property type="match status" value="1"/>
</dbReference>
<reference evidence="17 18" key="1">
    <citation type="submission" date="2018-11" db="EMBL/GenBank/DDBJ databases">
        <title>Genomic Encyclopedia of Type Strains, Phase IV (KMG-IV): sequencing the most valuable type-strain genomes for metagenomic binning, comparative biology and taxonomic classification.</title>
        <authorList>
            <person name="Goeker M."/>
        </authorList>
    </citation>
    <scope>NUCLEOTIDE SEQUENCE [LARGE SCALE GENOMIC DNA]</scope>
    <source>
        <strain evidence="17 18">DSM 5900</strain>
    </source>
</reference>
<proteinExistence type="inferred from homology"/>
<dbReference type="InterPro" id="IPR049712">
    <property type="entry name" value="Poly_export"/>
</dbReference>
<comment type="similarity">
    <text evidence="2">Belongs to the BexD/CtrA/VexA family.</text>
</comment>
<evidence type="ECO:0000256" key="5">
    <source>
        <dbReference type="ARBA" id="ARBA00022597"/>
    </source>
</evidence>
<keyword evidence="7" id="KW-0732">Signal</keyword>
<evidence type="ECO:0000256" key="14">
    <source>
        <dbReference type="ARBA" id="ARBA00023288"/>
    </source>
</evidence>
<evidence type="ECO:0000259" key="15">
    <source>
        <dbReference type="Pfam" id="PF02563"/>
    </source>
</evidence>